<accession>A0A5R9GPE7</accession>
<dbReference type="SUPFAM" id="SSF52540">
    <property type="entry name" value="P-loop containing nucleoside triphosphate hydrolases"/>
    <property type="match status" value="1"/>
</dbReference>
<dbReference type="GO" id="GO:0003676">
    <property type="term" value="F:nucleic acid binding"/>
    <property type="evidence" value="ECO:0007669"/>
    <property type="project" value="InterPro"/>
</dbReference>
<dbReference type="Proteomes" id="UP000306585">
    <property type="component" value="Unassembled WGS sequence"/>
</dbReference>
<dbReference type="SMART" id="SM00490">
    <property type="entry name" value="HELICc"/>
    <property type="match status" value="1"/>
</dbReference>
<evidence type="ECO:0000256" key="2">
    <source>
        <dbReference type="ARBA" id="ARBA00022801"/>
    </source>
</evidence>
<dbReference type="GO" id="GO:0016787">
    <property type="term" value="F:hydrolase activity"/>
    <property type="evidence" value="ECO:0007669"/>
    <property type="project" value="UniProtKB-KW"/>
</dbReference>
<dbReference type="InterPro" id="IPR049614">
    <property type="entry name" value="HrpB_DEXH"/>
</dbReference>
<dbReference type="GO" id="GO:0004386">
    <property type="term" value="F:helicase activity"/>
    <property type="evidence" value="ECO:0007669"/>
    <property type="project" value="UniProtKB-KW"/>
</dbReference>
<dbReference type="EMBL" id="VBRY01000011">
    <property type="protein sequence ID" value="TLS66167.1"/>
    <property type="molecule type" value="Genomic_DNA"/>
</dbReference>
<keyword evidence="2" id="KW-0378">Hydrolase</keyword>
<dbReference type="Pfam" id="PF00270">
    <property type="entry name" value="DEAD"/>
    <property type="match status" value="1"/>
</dbReference>
<evidence type="ECO:0000256" key="1">
    <source>
        <dbReference type="ARBA" id="ARBA00022741"/>
    </source>
</evidence>
<evidence type="ECO:0000313" key="8">
    <source>
        <dbReference type="Proteomes" id="UP000306585"/>
    </source>
</evidence>
<dbReference type="InterPro" id="IPR014001">
    <property type="entry name" value="Helicase_ATP-bd"/>
</dbReference>
<dbReference type="SMART" id="SM00847">
    <property type="entry name" value="HA2"/>
    <property type="match status" value="1"/>
</dbReference>
<keyword evidence="3 7" id="KW-0347">Helicase</keyword>
<dbReference type="CDD" id="cd18791">
    <property type="entry name" value="SF2_C_RHA"/>
    <property type="match status" value="1"/>
</dbReference>
<dbReference type="InterPro" id="IPR007502">
    <property type="entry name" value="Helicase-assoc_dom"/>
</dbReference>
<sequence length="878" mass="98272">MSANLSDHLPSLPPDLPIHAVLAEIQQRLTSHNRLVLQAPPGAGKTTAVPLALLGQPWLEDKQIILLEPRRLAARNAAARMAYLLGEKVGETVGYQIRQENCTSAKTRILVVTEGILTRKLQADPELQHTALVMFDEFHERSLHADLSLALSLQSQQILREDLKLLVMSATLNTGAIARLLGDAPIIQSEGRSFPVAVHYLEQAPPRGGSHFEQQQALMGGMMGFVKTVIHEHDGSTLIFLPGVGEINRLASLIREYLKSCSLDNIIVAPLHGSLSKQQQDLAIAPLRDKGMRKIVLATNIAETSLTIEGINCVIDSGLERILDYSPASGMNRLKTQAISQDSAEQRRGRAGRLAAGTCFRLWTAQQHLMKHAMPEILHSDLTSFMLELAHWGGADPEELQWLDKPPRSACEQATELLQGLRALDQSGKITAHGRDILRLGTHPRLAHMMLAAIDTGQPWHACLIASLLTEKDPFLAGSVKSADIHDRLQLLVHGQSSHQRGIDHQQCQRILQTADDFFARLHACSNQNISGGSMKKERPDPHYSGVLLAFAYPDRIARKRPGNDARYLLSNGKGALIPPRLQQHHLHEYIVVANLDERSGEATIYMAADITSDQLQDCFADLIVQTERIEWNESAERVEVKESKRIGTIVLQESMIHHSKNREAIQACLMQAIRNKGLACLNWSERAISLKQRVECIRYHSEHNAILNKQLPPLPDFSDAHLSRTLEVWLQPHLSHENSLKACQKLDMHMLLISQFSWEQQQLIHQLTPEKISVPSGSEVAIDYSDPTQPILAVRLQELFGLQDTPAILNGQCKLMLHLLSPARRPMQITKDLNSFWHSTYHEVKKDLRGKYKKHYWPDDPFTAQATSKTKKQMERQ</sequence>
<protein>
    <submittedName>
        <fullName evidence="7">ATP-dependent helicase HrpB</fullName>
    </submittedName>
</protein>
<dbReference type="FunFam" id="3.40.50.300:FF:002125">
    <property type="entry name" value="ATP-dependent helicase HrpB"/>
    <property type="match status" value="1"/>
</dbReference>
<dbReference type="Pfam" id="PF08482">
    <property type="entry name" value="HrpB_C"/>
    <property type="match status" value="1"/>
</dbReference>
<proteinExistence type="predicted"/>
<dbReference type="RefSeq" id="WP_138239924.1">
    <property type="nucleotide sequence ID" value="NZ_VBRY01000011.1"/>
</dbReference>
<dbReference type="Gene3D" id="3.40.50.300">
    <property type="entry name" value="P-loop containing nucleotide triphosphate hydrolases"/>
    <property type="match status" value="2"/>
</dbReference>
<comment type="caution">
    <text evidence="7">The sequence shown here is derived from an EMBL/GenBank/DDBJ whole genome shotgun (WGS) entry which is preliminary data.</text>
</comment>
<dbReference type="PANTHER" id="PTHR43519">
    <property type="entry name" value="ATP-DEPENDENT RNA HELICASE HRPB"/>
    <property type="match status" value="1"/>
</dbReference>
<keyword evidence="8" id="KW-1185">Reference proteome</keyword>
<feature type="domain" description="Helicase C-terminal" evidence="6">
    <location>
        <begin position="225"/>
        <end position="393"/>
    </location>
</feature>
<dbReference type="InterPro" id="IPR027417">
    <property type="entry name" value="P-loop_NTPase"/>
</dbReference>
<dbReference type="PROSITE" id="PS51192">
    <property type="entry name" value="HELICASE_ATP_BIND_1"/>
    <property type="match status" value="1"/>
</dbReference>
<dbReference type="InterPro" id="IPR010225">
    <property type="entry name" value="HrpB"/>
</dbReference>
<dbReference type="PANTHER" id="PTHR43519:SF1">
    <property type="entry name" value="ATP-DEPENDENT RNA HELICASE HRPB"/>
    <property type="match status" value="1"/>
</dbReference>
<evidence type="ECO:0000256" key="4">
    <source>
        <dbReference type="ARBA" id="ARBA00022840"/>
    </source>
</evidence>
<organism evidence="7 8">
    <name type="scientific">Mariprofundus erugo</name>
    <dbReference type="NCBI Taxonomy" id="2528639"/>
    <lineage>
        <taxon>Bacteria</taxon>
        <taxon>Pseudomonadati</taxon>
        <taxon>Pseudomonadota</taxon>
        <taxon>Candidatius Mariprofundia</taxon>
        <taxon>Mariprofundales</taxon>
        <taxon>Mariprofundaceae</taxon>
        <taxon>Mariprofundus</taxon>
    </lineage>
</organism>
<dbReference type="InterPro" id="IPR011545">
    <property type="entry name" value="DEAD/DEAH_box_helicase_dom"/>
</dbReference>
<dbReference type="NCBIfam" id="TIGR01970">
    <property type="entry name" value="DEAH_box_HrpB"/>
    <property type="match status" value="1"/>
</dbReference>
<dbReference type="SMART" id="SM00487">
    <property type="entry name" value="DEXDc"/>
    <property type="match status" value="1"/>
</dbReference>
<feature type="domain" description="Helicase ATP-binding" evidence="5">
    <location>
        <begin position="26"/>
        <end position="190"/>
    </location>
</feature>
<dbReference type="InterPro" id="IPR013689">
    <property type="entry name" value="RNA_helicase_ATP-dep_HrpB_C"/>
</dbReference>
<evidence type="ECO:0000259" key="5">
    <source>
        <dbReference type="PROSITE" id="PS51192"/>
    </source>
</evidence>
<dbReference type="GO" id="GO:0005524">
    <property type="term" value="F:ATP binding"/>
    <property type="evidence" value="ECO:0007669"/>
    <property type="project" value="UniProtKB-KW"/>
</dbReference>
<dbReference type="Gene3D" id="1.20.120.1080">
    <property type="match status" value="1"/>
</dbReference>
<dbReference type="PROSITE" id="PS51194">
    <property type="entry name" value="HELICASE_CTER"/>
    <property type="match status" value="1"/>
</dbReference>
<keyword evidence="4" id="KW-0067">ATP-binding</keyword>
<dbReference type="InterPro" id="IPR001650">
    <property type="entry name" value="Helicase_C-like"/>
</dbReference>
<dbReference type="Pfam" id="PF00271">
    <property type="entry name" value="Helicase_C"/>
    <property type="match status" value="1"/>
</dbReference>
<evidence type="ECO:0000313" key="7">
    <source>
        <dbReference type="EMBL" id="TLS66167.1"/>
    </source>
</evidence>
<reference evidence="7 8" key="1">
    <citation type="journal article" date="2019" name="Appl. Environ. Microbiol.">
        <title>Environmental Evidence and Genomic Insight of Iron-oxidizing Bacteria Preference Towards More Corrosion Resistant Stainless Steel at Higher Salinities.</title>
        <authorList>
            <person name="Garrison C.E."/>
            <person name="Price K.A."/>
            <person name="Field E.K."/>
        </authorList>
    </citation>
    <scope>NUCLEOTIDE SEQUENCE [LARGE SCALE GENOMIC DNA]</scope>
    <source>
        <strain evidence="7 8">P3</strain>
    </source>
</reference>
<dbReference type="CDD" id="cd17990">
    <property type="entry name" value="DEXHc_HrpB"/>
    <property type="match status" value="1"/>
</dbReference>
<dbReference type="PIRSF" id="PIRSF005496">
    <property type="entry name" value="ATP_hel_hrpB"/>
    <property type="match status" value="1"/>
</dbReference>
<name>A0A5R9GPE7_9PROT</name>
<dbReference type="AlphaFoldDB" id="A0A5R9GPE7"/>
<keyword evidence="1" id="KW-0547">Nucleotide-binding</keyword>
<evidence type="ECO:0000259" key="6">
    <source>
        <dbReference type="PROSITE" id="PS51194"/>
    </source>
</evidence>
<gene>
    <name evidence="7" type="primary">hrpB</name>
    <name evidence="7" type="ORF">FEF65_11280</name>
</gene>
<evidence type="ECO:0000256" key="3">
    <source>
        <dbReference type="ARBA" id="ARBA00022806"/>
    </source>
</evidence>